<evidence type="ECO:0000313" key="3">
    <source>
        <dbReference type="Proteomes" id="UP000668403"/>
    </source>
</evidence>
<gene>
    <name evidence="2" type="ORF">J4H85_11855</name>
</gene>
<keyword evidence="1" id="KW-0732">Signal</keyword>
<protein>
    <recommendedName>
        <fullName evidence="4">Camelysin metallo-endopeptidase</fullName>
    </recommendedName>
</protein>
<sequence>MESTNTPRKSYRKRTAIAAGSLLGVAALITAAAFNDSAFLNFGNGNGGDGIGGGDNTFDIQVVDTAATTNLPLASSYADAETGKFWQQANKPGADGVTIGIPNAETMTPGDTISTSIPFKNDSKKLGGDLVFSLADSPKGTSSAVPAGETKSMADLLRYTVEVKDAAGTTTATYADLTQAGVDNLDLGEYDAGTGGTVSVSITWTTTGINDPNNYQGNSAYVQAQFVGTSV</sequence>
<evidence type="ECO:0000313" key="2">
    <source>
        <dbReference type="EMBL" id="MBO2990689.1"/>
    </source>
</evidence>
<feature type="chain" id="PRO_5038504418" description="Camelysin metallo-endopeptidase" evidence="1">
    <location>
        <begin position="33"/>
        <end position="231"/>
    </location>
</feature>
<accession>A0A939TNX8</accession>
<dbReference type="Proteomes" id="UP000668403">
    <property type="component" value="Unassembled WGS sequence"/>
</dbReference>
<dbReference type="EMBL" id="JAGFBF010000005">
    <property type="protein sequence ID" value="MBO2990689.1"/>
    <property type="molecule type" value="Genomic_DNA"/>
</dbReference>
<comment type="caution">
    <text evidence="2">The sequence shown here is derived from an EMBL/GenBank/DDBJ whole genome shotgun (WGS) entry which is preliminary data.</text>
</comment>
<reference evidence="2" key="1">
    <citation type="submission" date="2021-03" db="EMBL/GenBank/DDBJ databases">
        <title>Leucobacter chromiisoli sp. nov., isolated from chromium-containing soil of chemical plant.</title>
        <authorList>
            <person name="Xu Z."/>
        </authorList>
    </citation>
    <scope>NUCLEOTIDE SEQUENCE</scope>
    <source>
        <strain evidence="2">K 70/01</strain>
    </source>
</reference>
<proteinExistence type="predicted"/>
<feature type="signal peptide" evidence="1">
    <location>
        <begin position="1"/>
        <end position="32"/>
    </location>
</feature>
<name>A0A939TNX8_9MICO</name>
<dbReference type="RefSeq" id="WP_208239882.1">
    <property type="nucleotide sequence ID" value="NZ_BAAAQU010000002.1"/>
</dbReference>
<evidence type="ECO:0008006" key="4">
    <source>
        <dbReference type="Google" id="ProtNLM"/>
    </source>
</evidence>
<dbReference type="AlphaFoldDB" id="A0A939TNX8"/>
<organism evidence="2 3">
    <name type="scientific">Leucobacter tardus</name>
    <dbReference type="NCBI Taxonomy" id="501483"/>
    <lineage>
        <taxon>Bacteria</taxon>
        <taxon>Bacillati</taxon>
        <taxon>Actinomycetota</taxon>
        <taxon>Actinomycetes</taxon>
        <taxon>Micrococcales</taxon>
        <taxon>Microbacteriaceae</taxon>
        <taxon>Leucobacter</taxon>
    </lineage>
</organism>
<evidence type="ECO:0000256" key="1">
    <source>
        <dbReference type="SAM" id="SignalP"/>
    </source>
</evidence>
<keyword evidence="3" id="KW-1185">Reference proteome</keyword>